<comment type="caution">
    <text evidence="2">The sequence shown here is derived from an EMBL/GenBank/DDBJ whole genome shotgun (WGS) entry which is preliminary data.</text>
</comment>
<evidence type="ECO:0000313" key="3">
    <source>
        <dbReference type="Proteomes" id="UP000257139"/>
    </source>
</evidence>
<protein>
    <submittedName>
        <fullName evidence="2">Uncharacterized protein</fullName>
    </submittedName>
</protein>
<gene>
    <name evidence="2" type="ORF">CBM2594_A40364</name>
</gene>
<sequence length="59" mass="7200">MQVPYNRQFRTQQPQPTETEQWNTSSPRFRTRMMPWLRTSPRRRWSSIMTSTTRPTSPT</sequence>
<dbReference type="AlphaFoldDB" id="A0A375FSE6"/>
<organism evidence="2 3">
    <name type="scientific">Cupriavidus taiwanensis</name>
    <dbReference type="NCBI Taxonomy" id="164546"/>
    <lineage>
        <taxon>Bacteria</taxon>
        <taxon>Pseudomonadati</taxon>
        <taxon>Pseudomonadota</taxon>
        <taxon>Betaproteobacteria</taxon>
        <taxon>Burkholderiales</taxon>
        <taxon>Burkholderiaceae</taxon>
        <taxon>Cupriavidus</taxon>
    </lineage>
</organism>
<feature type="compositionally biased region" description="Low complexity" evidence="1">
    <location>
        <begin position="11"/>
        <end position="21"/>
    </location>
</feature>
<feature type="region of interest" description="Disordered" evidence="1">
    <location>
        <begin position="1"/>
        <end position="59"/>
    </location>
</feature>
<accession>A0A375FSE6</accession>
<evidence type="ECO:0000256" key="1">
    <source>
        <dbReference type="SAM" id="MobiDB-lite"/>
    </source>
</evidence>
<name>A0A375FSE6_9BURK</name>
<dbReference type="Proteomes" id="UP000257139">
    <property type="component" value="Chromosome CBM2594_a"/>
</dbReference>
<dbReference type="EMBL" id="OGUU01000008">
    <property type="protein sequence ID" value="SPC09041.1"/>
    <property type="molecule type" value="Genomic_DNA"/>
</dbReference>
<feature type="compositionally biased region" description="Polar residues" evidence="1">
    <location>
        <begin position="47"/>
        <end position="59"/>
    </location>
</feature>
<evidence type="ECO:0000313" key="2">
    <source>
        <dbReference type="EMBL" id="SPC09041.1"/>
    </source>
</evidence>
<reference evidence="2 3" key="1">
    <citation type="submission" date="2018-01" db="EMBL/GenBank/DDBJ databases">
        <authorList>
            <person name="Clerissi C."/>
        </authorList>
    </citation>
    <scope>NUCLEOTIDE SEQUENCE [LARGE SCALE GENOMIC DNA]</scope>
    <source>
        <strain evidence="2">Cupriavidus taiwanensis STM 6021</strain>
    </source>
</reference>
<proteinExistence type="predicted"/>